<dbReference type="PANTHER" id="PTHR12526:SF630">
    <property type="entry name" value="GLYCOSYLTRANSFERASE"/>
    <property type="match status" value="1"/>
</dbReference>
<name>A0A919WHB8_9BACI</name>
<proteinExistence type="predicted"/>
<dbReference type="InterPro" id="IPR001296">
    <property type="entry name" value="Glyco_trans_1"/>
</dbReference>
<dbReference type="Proteomes" id="UP000682111">
    <property type="component" value="Unassembled WGS sequence"/>
</dbReference>
<evidence type="ECO:0000259" key="2">
    <source>
        <dbReference type="Pfam" id="PF13439"/>
    </source>
</evidence>
<evidence type="ECO:0000313" key="4">
    <source>
        <dbReference type="Proteomes" id="UP000682111"/>
    </source>
</evidence>
<dbReference type="Gene3D" id="3.40.50.2000">
    <property type="entry name" value="Glycogen Phosphorylase B"/>
    <property type="match status" value="2"/>
</dbReference>
<evidence type="ECO:0000259" key="1">
    <source>
        <dbReference type="Pfam" id="PF00534"/>
    </source>
</evidence>
<dbReference type="SUPFAM" id="SSF53756">
    <property type="entry name" value="UDP-Glycosyltransferase/glycogen phosphorylase"/>
    <property type="match status" value="1"/>
</dbReference>
<dbReference type="RefSeq" id="WP_212933588.1">
    <property type="nucleotide sequence ID" value="NZ_BORC01000003.1"/>
</dbReference>
<keyword evidence="3" id="KW-0808">Transferase</keyword>
<organism evidence="3 4">
    <name type="scientific">Robertmurraya siralis</name>
    <dbReference type="NCBI Taxonomy" id="77777"/>
    <lineage>
        <taxon>Bacteria</taxon>
        <taxon>Bacillati</taxon>
        <taxon>Bacillota</taxon>
        <taxon>Bacilli</taxon>
        <taxon>Bacillales</taxon>
        <taxon>Bacillaceae</taxon>
        <taxon>Robertmurraya</taxon>
    </lineage>
</organism>
<comment type="caution">
    <text evidence="3">The sequence shown here is derived from an EMBL/GenBank/DDBJ whole genome shotgun (WGS) entry which is preliminary data.</text>
</comment>
<accession>A0A919WHB8</accession>
<dbReference type="EMBL" id="BORC01000003">
    <property type="protein sequence ID" value="GIN62006.1"/>
    <property type="molecule type" value="Genomic_DNA"/>
</dbReference>
<dbReference type="Pfam" id="PF00534">
    <property type="entry name" value="Glycos_transf_1"/>
    <property type="match status" value="1"/>
</dbReference>
<reference evidence="3" key="1">
    <citation type="submission" date="2021-03" db="EMBL/GenBank/DDBJ databases">
        <title>Antimicrobial resistance genes in bacteria isolated from Japanese honey, and their potential for conferring macrolide and lincosamide resistance in the American foulbrood pathogen Paenibacillus larvae.</title>
        <authorList>
            <person name="Okamoto M."/>
            <person name="Kumagai M."/>
            <person name="Kanamori H."/>
            <person name="Takamatsu D."/>
        </authorList>
    </citation>
    <scope>NUCLEOTIDE SEQUENCE</scope>
    <source>
        <strain evidence="3">J27TS8</strain>
    </source>
</reference>
<sequence length="362" mass="41158">MTKINLSIVIPSLQTGGAENMAFQVAKAINKDRFNLQFICLYSSTGTTFEQELQRIGVKIVFLEKGLGLNLLTFRKMWRALEEHQTEIVHSHLGACLYAAPWTLIRGKKLLHTVHNLPVKELPALHRVVLRGMFKLKKAIPVSISDTIRQEISRFYSLHETAIPLVYNPVDLRHFKKKEKRQEDDIIKFVCVARLEPQKNHKMLLKAFAFVQSEMENTRLVLAGEGTLMNQLKLLSEQLKISERVDFLGNVENIPELMKASDIFVLASSYEGLPLTILEAMGARLPVIATRVGGVPDIVRDNGVLIDPDQPHKFAEAMLKLAKHKKLREMMGEQGFLMSSQYDIESISLEYEQLYIAYRSSS</sequence>
<feature type="domain" description="Glycosyl transferase family 1" evidence="1">
    <location>
        <begin position="177"/>
        <end position="335"/>
    </location>
</feature>
<evidence type="ECO:0000313" key="3">
    <source>
        <dbReference type="EMBL" id="GIN62006.1"/>
    </source>
</evidence>
<dbReference type="AlphaFoldDB" id="A0A919WHB8"/>
<dbReference type="GO" id="GO:0016757">
    <property type="term" value="F:glycosyltransferase activity"/>
    <property type="evidence" value="ECO:0007669"/>
    <property type="project" value="InterPro"/>
</dbReference>
<keyword evidence="4" id="KW-1185">Reference proteome</keyword>
<feature type="domain" description="Glycosyltransferase subfamily 4-like N-terminal" evidence="2">
    <location>
        <begin position="16"/>
        <end position="172"/>
    </location>
</feature>
<protein>
    <submittedName>
        <fullName evidence="3">Glycosyl transferase family 1</fullName>
    </submittedName>
</protein>
<dbReference type="Pfam" id="PF13439">
    <property type="entry name" value="Glyco_transf_4"/>
    <property type="match status" value="1"/>
</dbReference>
<dbReference type="InterPro" id="IPR028098">
    <property type="entry name" value="Glyco_trans_4-like_N"/>
</dbReference>
<dbReference type="PANTHER" id="PTHR12526">
    <property type="entry name" value="GLYCOSYLTRANSFERASE"/>
    <property type="match status" value="1"/>
</dbReference>
<gene>
    <name evidence="3" type="ORF">J27TS8_19990</name>
</gene>